<dbReference type="Pfam" id="PF07730">
    <property type="entry name" value="HisKA_3"/>
    <property type="match status" value="1"/>
</dbReference>
<keyword evidence="7" id="KW-1185">Reference proteome</keyword>
<dbReference type="GO" id="GO:0000155">
    <property type="term" value="F:phosphorelay sensor kinase activity"/>
    <property type="evidence" value="ECO:0007669"/>
    <property type="project" value="InterPro"/>
</dbReference>
<dbReference type="InterPro" id="IPR011712">
    <property type="entry name" value="Sig_transdc_His_kin_sub3_dim/P"/>
</dbReference>
<reference evidence="6 7" key="1">
    <citation type="submission" date="2020-07" db="EMBL/GenBank/DDBJ databases">
        <title>Sequencing the genomes of 1000 actinobacteria strains.</title>
        <authorList>
            <person name="Klenk H.-P."/>
        </authorList>
    </citation>
    <scope>NUCLEOTIDE SEQUENCE [LARGE SCALE GENOMIC DNA]</scope>
    <source>
        <strain evidence="6 7">DSM 21350</strain>
    </source>
</reference>
<dbReference type="PANTHER" id="PTHR24421:SF56">
    <property type="entry name" value="OXYGEN SENSOR HISTIDINE KINASE RESPONSE REGULATOR DOST"/>
    <property type="match status" value="1"/>
</dbReference>
<keyword evidence="3" id="KW-0902">Two-component regulatory system</keyword>
<comment type="caution">
    <text evidence="6">The sequence shown here is derived from an EMBL/GenBank/DDBJ whole genome shotgun (WGS) entry which is preliminary data.</text>
</comment>
<dbReference type="Pfam" id="PF13185">
    <property type="entry name" value="GAF_2"/>
    <property type="match status" value="1"/>
</dbReference>
<dbReference type="PANTHER" id="PTHR24421">
    <property type="entry name" value="NITRATE/NITRITE SENSOR PROTEIN NARX-RELATED"/>
    <property type="match status" value="1"/>
</dbReference>
<dbReference type="Proteomes" id="UP000535511">
    <property type="component" value="Unassembled WGS sequence"/>
</dbReference>
<dbReference type="InterPro" id="IPR029016">
    <property type="entry name" value="GAF-like_dom_sf"/>
</dbReference>
<dbReference type="InterPro" id="IPR050482">
    <property type="entry name" value="Sensor_HK_TwoCompSys"/>
</dbReference>
<dbReference type="InterPro" id="IPR003018">
    <property type="entry name" value="GAF"/>
</dbReference>
<feature type="domain" description="GAF" evidence="5">
    <location>
        <begin position="44"/>
        <end position="193"/>
    </location>
</feature>
<proteinExistence type="predicted"/>
<dbReference type="InterPro" id="IPR036890">
    <property type="entry name" value="HATPase_C_sf"/>
</dbReference>
<evidence type="ECO:0000256" key="2">
    <source>
        <dbReference type="ARBA" id="ARBA00022777"/>
    </source>
</evidence>
<evidence type="ECO:0000259" key="5">
    <source>
        <dbReference type="SMART" id="SM00065"/>
    </source>
</evidence>
<dbReference type="Gene3D" id="1.20.5.1930">
    <property type="match status" value="1"/>
</dbReference>
<gene>
    <name evidence="6" type="ORF">BJZ21_003123</name>
</gene>
<evidence type="ECO:0000256" key="4">
    <source>
        <dbReference type="SAM" id="MobiDB-lite"/>
    </source>
</evidence>
<dbReference type="SUPFAM" id="SSF55874">
    <property type="entry name" value="ATPase domain of HSP90 chaperone/DNA topoisomerase II/histidine kinase"/>
    <property type="match status" value="1"/>
</dbReference>
<dbReference type="GO" id="GO:0046983">
    <property type="term" value="F:protein dimerization activity"/>
    <property type="evidence" value="ECO:0007669"/>
    <property type="project" value="InterPro"/>
</dbReference>
<dbReference type="Gene3D" id="3.30.450.40">
    <property type="match status" value="2"/>
</dbReference>
<keyword evidence="1" id="KW-0808">Transferase</keyword>
<evidence type="ECO:0000256" key="3">
    <source>
        <dbReference type="ARBA" id="ARBA00023012"/>
    </source>
</evidence>
<dbReference type="Gene3D" id="3.30.565.10">
    <property type="entry name" value="Histidine kinase-like ATPase, C-terminal domain"/>
    <property type="match status" value="1"/>
</dbReference>
<feature type="region of interest" description="Disordered" evidence="4">
    <location>
        <begin position="1"/>
        <end position="20"/>
    </location>
</feature>
<dbReference type="SMART" id="SM00065">
    <property type="entry name" value="GAF"/>
    <property type="match status" value="1"/>
</dbReference>
<organism evidence="6 7">
    <name type="scientific">Nocardioides panaciterrulae</name>
    <dbReference type="NCBI Taxonomy" id="661492"/>
    <lineage>
        <taxon>Bacteria</taxon>
        <taxon>Bacillati</taxon>
        <taxon>Actinomycetota</taxon>
        <taxon>Actinomycetes</taxon>
        <taxon>Propionibacteriales</taxon>
        <taxon>Nocardioidaceae</taxon>
        <taxon>Nocardioides</taxon>
    </lineage>
</organism>
<dbReference type="GO" id="GO:0016020">
    <property type="term" value="C:membrane"/>
    <property type="evidence" value="ECO:0007669"/>
    <property type="project" value="InterPro"/>
</dbReference>
<accession>A0A7Y9E8U7</accession>
<evidence type="ECO:0000313" key="6">
    <source>
        <dbReference type="EMBL" id="NYD43040.1"/>
    </source>
</evidence>
<name>A0A7Y9E8U7_9ACTN</name>
<keyword evidence="2 6" id="KW-0418">Kinase</keyword>
<evidence type="ECO:0000313" key="7">
    <source>
        <dbReference type="Proteomes" id="UP000535511"/>
    </source>
</evidence>
<dbReference type="AlphaFoldDB" id="A0A7Y9E8U7"/>
<evidence type="ECO:0000256" key="1">
    <source>
        <dbReference type="ARBA" id="ARBA00022679"/>
    </source>
</evidence>
<dbReference type="RefSeq" id="WP_179664604.1">
    <property type="nucleotide sequence ID" value="NZ_JACCBG010000001.1"/>
</dbReference>
<sequence>MTAHLAPTADGYAPPPGAHSAAPALPGAAQALLDAVLSVASDLDLGAVLGRLVESATELTAARYGALAVVGPDGRTLVDLVTKGGDEDLRATFARHLSSGTGIVPITDQSEEVLRLDDLTTHARFRGFPEGLPAVRTFLGMPIRIRGTLFGHLYLAEKAGGTAFTEQDEVLVHGLAAAAGFVIENARAYAASERRRRWLEAWADLADELQPPAGLDDALHRLVRTVRTVSGVLAVAVLHPGQDDGRTISSDRLDRGVVDSVLDEVERAGSGREVVSFQVGELCVLAVPLRSHLAPPSVLVSVCDRTACPGRAEERELLTSFADQAALALDRIAAYADREELAVISDRERIARDLHDTVIQRLFATGLQLQGTALLTSRPDVAERLEQAVSDLDLTIRDIRGTIFELQHRHAGSVRAEIRTVVDEYAPALGFRPVVRTSGPVDTVITATVRARLVAVLRDAVADVVERADATAVEVELAVVGSEVRLTVSDDGHDGPAAARVELLETKLGQARRQALALGGDLQVLPHEPTGVSVVWHAPVG</sequence>
<protein>
    <submittedName>
        <fullName evidence="6">Signal transduction histidine kinase</fullName>
    </submittedName>
</protein>
<dbReference type="EMBL" id="JACCBG010000001">
    <property type="protein sequence ID" value="NYD43040.1"/>
    <property type="molecule type" value="Genomic_DNA"/>
</dbReference>
<dbReference type="SUPFAM" id="SSF55781">
    <property type="entry name" value="GAF domain-like"/>
    <property type="match status" value="2"/>
</dbReference>